<keyword evidence="2" id="KW-1185">Reference proteome</keyword>
<dbReference type="EMBL" id="CM056781">
    <property type="protein sequence ID" value="KAJ8735095.1"/>
    <property type="molecule type" value="Genomic_DNA"/>
</dbReference>
<sequence>MGKKKNKNKVSGAVKTAAKTEKKLANKLKKELANLGEEDIAKVLAQIEKEEAKRSAASEKTLPGPPSPRAYATLTPHPTNNELIVFGGEYHNGQKTEVYNELLFFNPVNNSWKKLKAPGAPPPRSAHQAVATPANKGELWVFGGEFTSPSETQFHHYKDLWCFSLAEKKWEKVVSPNGPSPRSGHRMCLLGRTIVVFGGYADDGRECRYFDDVYTFCLDTRTWTKLSPSGRGPSARSACVMLPAGNDSLIIYGGFSRVREGRTERTHTHTDLFRLAHKTGGGWTWRSLAGGALAPPARAGQAAAVNLHNNRGYVFGGVSDVEETEEELRGEMSDDLQLLDLEAGKWHNVTLKSEQPLQAAATAAEEVDVKEEETVTVVTDSVFTMKLGGAPAPSPGAPAGGAPGAPAGGAPAAQAPRGGPGARMSAMMAVQRSTLYVYGGVLEKEDKQFYLSDMYSLDLHKLNEWKTLIEQPSLPDWLGSDSEDYDSGSDSGSEDSETESDD</sequence>
<dbReference type="Proteomes" id="UP001231649">
    <property type="component" value="Chromosome 5"/>
</dbReference>
<comment type="caution">
    <text evidence="1">The sequence shown here is derived from an EMBL/GenBank/DDBJ whole genome shotgun (WGS) entry which is preliminary data.</text>
</comment>
<evidence type="ECO:0000313" key="1">
    <source>
        <dbReference type="EMBL" id="KAJ8735095.1"/>
    </source>
</evidence>
<organism evidence="1 2">
    <name type="scientific">Mythimna loreyi</name>
    <dbReference type="NCBI Taxonomy" id="667449"/>
    <lineage>
        <taxon>Eukaryota</taxon>
        <taxon>Metazoa</taxon>
        <taxon>Ecdysozoa</taxon>
        <taxon>Arthropoda</taxon>
        <taxon>Hexapoda</taxon>
        <taxon>Insecta</taxon>
        <taxon>Pterygota</taxon>
        <taxon>Neoptera</taxon>
        <taxon>Endopterygota</taxon>
        <taxon>Lepidoptera</taxon>
        <taxon>Glossata</taxon>
        <taxon>Ditrysia</taxon>
        <taxon>Noctuoidea</taxon>
        <taxon>Noctuidae</taxon>
        <taxon>Noctuinae</taxon>
        <taxon>Hadenini</taxon>
        <taxon>Mythimna</taxon>
    </lineage>
</organism>
<name>A0ACC2RBI9_9NEOP</name>
<gene>
    <name evidence="1" type="ORF">PYW08_014345</name>
</gene>
<evidence type="ECO:0000313" key="2">
    <source>
        <dbReference type="Proteomes" id="UP001231649"/>
    </source>
</evidence>
<proteinExistence type="predicted"/>
<accession>A0ACC2RBI9</accession>
<reference evidence="1" key="1">
    <citation type="submission" date="2023-03" db="EMBL/GenBank/DDBJ databases">
        <title>Chromosome-level genomes of two armyworms, Mythimna separata and Mythimna loreyi, provide insights into the biosynthesis and reception of sex pheromones.</title>
        <authorList>
            <person name="Zhao H."/>
        </authorList>
    </citation>
    <scope>NUCLEOTIDE SEQUENCE</scope>
    <source>
        <strain evidence="1">BeijingLab</strain>
    </source>
</reference>
<protein>
    <submittedName>
        <fullName evidence="1">Uncharacterized protein</fullName>
    </submittedName>
</protein>